<protein>
    <submittedName>
        <fullName evidence="1">Uncharacterized protein</fullName>
    </submittedName>
</protein>
<keyword evidence="2" id="KW-1185">Reference proteome</keyword>
<sequence length="886" mass="96565">RVHRSTAAVAILCVARVRSIQLYRLAGAELRLEHEVPITCSVASLCQYGKYLCVADTEAYKILDLSKLRGGSPATAGDGSAQLELFPTQQPRTDPESGRVIRPPRPRTLVVGPNEFMFLTSSASDDDATTLGVVVTALGEAQRGTLQFAAYPKSVVYDEPFLIAAFAGSVDVYDTRQPEQTLAQRFFEDLTDTVAPGRMPRRLCAAAGFLVGTRVARLDGEDDESTPGRVGRALSAATSASIVAVAADSVYVLAEEPPLLGVDRMLRSGRVEEAVAAVDAALASGDASPNSAEVRYCVLMAGVRCFERLLLDDALQLFRRGGLDPRALLHVYPDYVAFLGPLLSPLSHISMPAALRAAIGDLGSADELVSASATEMAGNDGDQQALAEVLKANALEVLERYLEHSRVRSGGESSAVIDTALARLYVASDQHSKFAALLAERNNHVDRDMAIGFCSATQRHYFKSLVYRARGESRMVLDIWRQLLSDSEIQTDSHFGGMDEYIGYVESLASEQQDILLAEYAWLVDIDALASLRVLACLTDASVAELDADRAMTAIEKQQQQIDGGDQAKRALIERLIGAAHPRASHYLTYLLNVYVRQVRDCYSGDSAERLLALETRFRCAQAEDLRLTFRSWIAKEAAETESSFAALCLRAQLIDMLGTRPIVYDAAAVLDCVEREAPDVLHIERAMLLAALGRTLEASELLVATCQDYAEAETLLLRPQAPESLAQLAQGNGARRTRQHATKDEKTGEGVRRLLDLYLALEDDEMAARLVADVLRRFAECLCDSSGGDDVLSRLPEHWPYAIAEPLVVRQLARLAHREQASSIERGIRQSLAFAEQLRAVDEQRAAGPILLDYSQACAKCHKLLGSSAFVLVPESREIRHVSCG</sequence>
<organism evidence="1 2">
    <name type="scientific">Coemansia aciculifera</name>
    <dbReference type="NCBI Taxonomy" id="417176"/>
    <lineage>
        <taxon>Eukaryota</taxon>
        <taxon>Fungi</taxon>
        <taxon>Fungi incertae sedis</taxon>
        <taxon>Zoopagomycota</taxon>
        <taxon>Kickxellomycotina</taxon>
        <taxon>Kickxellomycetes</taxon>
        <taxon>Kickxellales</taxon>
        <taxon>Kickxellaceae</taxon>
        <taxon>Coemansia</taxon>
    </lineage>
</organism>
<name>A0ACC1M1A9_9FUNG</name>
<feature type="non-terminal residue" evidence="1">
    <location>
        <position position="1"/>
    </location>
</feature>
<accession>A0ACC1M1A9</accession>
<evidence type="ECO:0000313" key="1">
    <source>
        <dbReference type="EMBL" id="KAJ2892411.1"/>
    </source>
</evidence>
<proteinExistence type="predicted"/>
<comment type="caution">
    <text evidence="1">The sequence shown here is derived from an EMBL/GenBank/DDBJ whole genome shotgun (WGS) entry which is preliminary data.</text>
</comment>
<dbReference type="EMBL" id="JANBVB010000740">
    <property type="protein sequence ID" value="KAJ2892411.1"/>
    <property type="molecule type" value="Genomic_DNA"/>
</dbReference>
<reference evidence="1" key="1">
    <citation type="submission" date="2022-07" db="EMBL/GenBank/DDBJ databases">
        <title>Phylogenomic reconstructions and comparative analyses of Kickxellomycotina fungi.</title>
        <authorList>
            <person name="Reynolds N.K."/>
            <person name="Stajich J.E."/>
            <person name="Barry K."/>
            <person name="Grigoriev I.V."/>
            <person name="Crous P."/>
            <person name="Smith M.E."/>
        </authorList>
    </citation>
    <scope>NUCLEOTIDE SEQUENCE</scope>
    <source>
        <strain evidence="1">CBS 190363</strain>
    </source>
</reference>
<evidence type="ECO:0000313" key="2">
    <source>
        <dbReference type="Proteomes" id="UP001139981"/>
    </source>
</evidence>
<gene>
    <name evidence="1" type="ORF">IWW38_003235</name>
</gene>
<dbReference type="Proteomes" id="UP001139981">
    <property type="component" value="Unassembled WGS sequence"/>
</dbReference>